<dbReference type="Proteomes" id="UP000239649">
    <property type="component" value="Unassembled WGS sequence"/>
</dbReference>
<dbReference type="InterPro" id="IPR044661">
    <property type="entry name" value="MED15a/b/c-like"/>
</dbReference>
<dbReference type="EMBL" id="LHPF02000026">
    <property type="protein sequence ID" value="PSC69512.1"/>
    <property type="molecule type" value="Genomic_DNA"/>
</dbReference>
<evidence type="ECO:0000313" key="3">
    <source>
        <dbReference type="Proteomes" id="UP000239649"/>
    </source>
</evidence>
<evidence type="ECO:0000313" key="2">
    <source>
        <dbReference type="EMBL" id="PSC69512.1"/>
    </source>
</evidence>
<gene>
    <name evidence="2" type="ORF">C2E20_6980</name>
</gene>
<keyword evidence="3" id="KW-1185">Reference proteome</keyword>
<evidence type="ECO:0000256" key="1">
    <source>
        <dbReference type="SAM" id="MobiDB-lite"/>
    </source>
</evidence>
<dbReference type="GO" id="GO:0003713">
    <property type="term" value="F:transcription coactivator activity"/>
    <property type="evidence" value="ECO:0007669"/>
    <property type="project" value="InterPro"/>
</dbReference>
<dbReference type="PANTHER" id="PTHR33137">
    <property type="entry name" value="MEDIATOR OF RNA POLYMERASE II TRANSCRIPTION SUBUNIT 15A-RELATED"/>
    <property type="match status" value="1"/>
</dbReference>
<dbReference type="PANTHER" id="PTHR33137:SF4">
    <property type="entry name" value="MEDIATOR OF RNA POLYMERASE II TRANSCRIPTION SUBUNIT 15A-RELATED"/>
    <property type="match status" value="1"/>
</dbReference>
<comment type="caution">
    <text evidence="2">The sequence shown here is derived from an EMBL/GenBank/DDBJ whole genome shotgun (WGS) entry which is preliminary data.</text>
</comment>
<protein>
    <submittedName>
        <fullName evidence="2">Uncharacterized protein</fullName>
    </submittedName>
</protein>
<proteinExistence type="predicted"/>
<sequence length="478" mass="49601">MQPQAVAASPGASAAAAAAATAAGGPAMAAAPAGVGTRHLGGLWRTSVRQEAACNTYVASISSRYLLEAVPPHERQGGEVGVDAQGWTKWSFPGLSLELAVEIADEAAIWCTMQHELEAGVDPADAARAAADILLEARTLMDTKQRQLLTTSYFARAAGLGGGEAAAAVPAAGRLEEPAVQQQVAAGGAVQQENGEQPLQQHAAAAAVKQEAVVKQEEGEQQQQQQQQQRQRRRLRQDEYGVVHVSGSLTDRERRRWLCRMPPPSHWQPSEGSLDMGLFHDKAAAQHAFRACMAWQELTGQRAEGIVLSAEARALVEGEAYEALIADEELAERLGDLGADGASDLRLDLPSIVEQLMGSQQQQQQQQQPIIPTAAPAAAPAAAPPAAALEDQLAAVLRSSGVGEEGIDAFRSNCHRAEGSAGGVAAFLARFLLPACQAPPAAPLATAPAQNSWMARVAAAAAAAAVAAVMAGAAPAAV</sequence>
<name>A0A2P6V602_9CHLO</name>
<dbReference type="GO" id="GO:0031490">
    <property type="term" value="F:chromatin DNA binding"/>
    <property type="evidence" value="ECO:0007669"/>
    <property type="project" value="InterPro"/>
</dbReference>
<accession>A0A2P6V602</accession>
<dbReference type="AlphaFoldDB" id="A0A2P6V602"/>
<feature type="region of interest" description="Disordered" evidence="1">
    <location>
        <begin position="217"/>
        <end position="237"/>
    </location>
</feature>
<reference evidence="2 3" key="1">
    <citation type="journal article" date="2018" name="Plant J.">
        <title>Genome sequences of Chlorella sorokiniana UTEX 1602 and Micractinium conductrix SAG 241.80: implications to maltose excretion by a green alga.</title>
        <authorList>
            <person name="Arriola M.B."/>
            <person name="Velmurugan N."/>
            <person name="Zhang Y."/>
            <person name="Plunkett M.H."/>
            <person name="Hondzo H."/>
            <person name="Barney B.M."/>
        </authorList>
    </citation>
    <scope>NUCLEOTIDE SEQUENCE [LARGE SCALE GENOMIC DNA]</scope>
    <source>
        <strain evidence="2 3">SAG 241.80</strain>
    </source>
</reference>
<organism evidence="2 3">
    <name type="scientific">Micractinium conductrix</name>
    <dbReference type="NCBI Taxonomy" id="554055"/>
    <lineage>
        <taxon>Eukaryota</taxon>
        <taxon>Viridiplantae</taxon>
        <taxon>Chlorophyta</taxon>
        <taxon>core chlorophytes</taxon>
        <taxon>Trebouxiophyceae</taxon>
        <taxon>Chlorellales</taxon>
        <taxon>Chlorellaceae</taxon>
        <taxon>Chlorella clade</taxon>
        <taxon>Micractinium</taxon>
    </lineage>
</organism>